<dbReference type="PANTHER" id="PTHR46124:SF2">
    <property type="entry name" value="D-AMINOACYL-TRNA DEACYLASE"/>
    <property type="match status" value="1"/>
</dbReference>
<dbReference type="PROSITE" id="PS01091">
    <property type="entry name" value="TATD_3"/>
    <property type="match status" value="1"/>
</dbReference>
<evidence type="ECO:0000256" key="4">
    <source>
        <dbReference type="PIRSR" id="PIRSR005902-1"/>
    </source>
</evidence>
<protein>
    <submittedName>
        <fullName evidence="5">3'-5' ssDNA/RNA exonuclease TatD</fullName>
        <ecNumber evidence="5">3.1.21.-</ecNumber>
    </submittedName>
</protein>
<dbReference type="RefSeq" id="WP_109340766.1">
    <property type="nucleotide sequence ID" value="NZ_CP029347.1"/>
</dbReference>
<dbReference type="PANTHER" id="PTHR46124">
    <property type="entry name" value="D-AMINOACYL-TRNA DEACYLASE"/>
    <property type="match status" value="1"/>
</dbReference>
<reference evidence="5 6" key="1">
    <citation type="submission" date="2018-05" db="EMBL/GenBank/DDBJ databases">
        <title>Salinimonas sp. HMF8227 Genome sequencing and assembly.</title>
        <authorList>
            <person name="Kang H."/>
            <person name="Kang J."/>
            <person name="Cha I."/>
            <person name="Kim H."/>
            <person name="Joh K."/>
        </authorList>
    </citation>
    <scope>NUCLEOTIDE SEQUENCE [LARGE SCALE GENOMIC DNA]</scope>
    <source>
        <strain evidence="5 6">HMF8227</strain>
    </source>
</reference>
<dbReference type="SUPFAM" id="SSF51556">
    <property type="entry name" value="Metallo-dependent hydrolases"/>
    <property type="match status" value="1"/>
</dbReference>
<dbReference type="KEGG" id="salh:HMF8227_02809"/>
<evidence type="ECO:0000313" key="6">
    <source>
        <dbReference type="Proteomes" id="UP000245728"/>
    </source>
</evidence>
<dbReference type="GO" id="GO:0004527">
    <property type="term" value="F:exonuclease activity"/>
    <property type="evidence" value="ECO:0007669"/>
    <property type="project" value="UniProtKB-KW"/>
</dbReference>
<keyword evidence="6" id="KW-1185">Reference proteome</keyword>
<dbReference type="Proteomes" id="UP000245728">
    <property type="component" value="Chromosome"/>
</dbReference>
<organism evidence="5 6">
    <name type="scientific">Saliniradius amylolyticus</name>
    <dbReference type="NCBI Taxonomy" id="2183582"/>
    <lineage>
        <taxon>Bacteria</taxon>
        <taxon>Pseudomonadati</taxon>
        <taxon>Pseudomonadota</taxon>
        <taxon>Gammaproteobacteria</taxon>
        <taxon>Alteromonadales</taxon>
        <taxon>Alteromonadaceae</taxon>
        <taxon>Saliniradius</taxon>
    </lineage>
</organism>
<evidence type="ECO:0000256" key="2">
    <source>
        <dbReference type="ARBA" id="ARBA00022723"/>
    </source>
</evidence>
<dbReference type="Pfam" id="PF01026">
    <property type="entry name" value="TatD_DNase"/>
    <property type="match status" value="1"/>
</dbReference>
<dbReference type="Gene3D" id="3.20.20.140">
    <property type="entry name" value="Metal-dependent hydrolases"/>
    <property type="match status" value="1"/>
</dbReference>
<dbReference type="PIRSF" id="PIRSF005902">
    <property type="entry name" value="DNase_TatD"/>
    <property type="match status" value="1"/>
</dbReference>
<keyword evidence="5" id="KW-0269">Exonuclease</keyword>
<feature type="binding site" evidence="4">
    <location>
        <position position="91"/>
    </location>
    <ligand>
        <name>a divalent metal cation</name>
        <dbReference type="ChEBI" id="CHEBI:60240"/>
        <label>1</label>
    </ligand>
</feature>
<dbReference type="InterPro" id="IPR015991">
    <property type="entry name" value="TatD/YcfH-like"/>
</dbReference>
<accession>A0A2S2E6J1</accession>
<dbReference type="CDD" id="cd01310">
    <property type="entry name" value="TatD_DNAse"/>
    <property type="match status" value="1"/>
</dbReference>
<comment type="similarity">
    <text evidence="1">Belongs to the metallo-dependent hydrolases superfamily. TatD-type hydrolase family.</text>
</comment>
<dbReference type="GO" id="GO:0005829">
    <property type="term" value="C:cytosol"/>
    <property type="evidence" value="ECO:0007669"/>
    <property type="project" value="TreeGrafter"/>
</dbReference>
<dbReference type="AlphaFoldDB" id="A0A2S2E6J1"/>
<dbReference type="InterPro" id="IPR032466">
    <property type="entry name" value="Metal_Hydrolase"/>
</dbReference>
<dbReference type="GO" id="GO:0046872">
    <property type="term" value="F:metal ion binding"/>
    <property type="evidence" value="ECO:0007669"/>
    <property type="project" value="UniProtKB-KW"/>
</dbReference>
<keyword evidence="3 5" id="KW-0378">Hydrolase</keyword>
<dbReference type="PROSITE" id="PS01090">
    <property type="entry name" value="TATD_2"/>
    <property type="match status" value="1"/>
</dbReference>
<proteinExistence type="inferred from homology"/>
<evidence type="ECO:0000256" key="1">
    <source>
        <dbReference type="ARBA" id="ARBA00009275"/>
    </source>
</evidence>
<evidence type="ECO:0000256" key="3">
    <source>
        <dbReference type="ARBA" id="ARBA00022801"/>
    </source>
</evidence>
<dbReference type="NCBIfam" id="TIGR00010">
    <property type="entry name" value="YchF/TatD family DNA exonuclease"/>
    <property type="match status" value="1"/>
</dbReference>
<dbReference type="InterPro" id="IPR018228">
    <property type="entry name" value="DNase_TatD-rel_CS"/>
</dbReference>
<dbReference type="EC" id="3.1.21.-" evidence="5"/>
<feature type="binding site" evidence="4">
    <location>
        <position position="127"/>
    </location>
    <ligand>
        <name>a divalent metal cation</name>
        <dbReference type="ChEBI" id="CHEBI:60240"/>
        <label>2</label>
    </ligand>
</feature>
<evidence type="ECO:0000313" key="5">
    <source>
        <dbReference type="EMBL" id="AWL13258.1"/>
    </source>
</evidence>
<dbReference type="FunFam" id="3.20.20.140:FF:000005">
    <property type="entry name" value="TatD family hydrolase"/>
    <property type="match status" value="1"/>
</dbReference>
<feature type="binding site" evidence="4">
    <location>
        <position position="152"/>
    </location>
    <ligand>
        <name>a divalent metal cation</name>
        <dbReference type="ChEBI" id="CHEBI:60240"/>
        <label>2</label>
    </ligand>
</feature>
<dbReference type="InterPro" id="IPR001130">
    <property type="entry name" value="TatD-like"/>
</dbReference>
<keyword evidence="5" id="KW-0540">Nuclease</keyword>
<dbReference type="EMBL" id="CP029347">
    <property type="protein sequence ID" value="AWL13258.1"/>
    <property type="molecule type" value="Genomic_DNA"/>
</dbReference>
<keyword evidence="2 4" id="KW-0479">Metal-binding</keyword>
<dbReference type="OrthoDB" id="9810005at2"/>
<dbReference type="GO" id="GO:0004536">
    <property type="term" value="F:DNA nuclease activity"/>
    <property type="evidence" value="ECO:0007669"/>
    <property type="project" value="InterPro"/>
</dbReference>
<name>A0A2S2E6J1_9ALTE</name>
<sequence length="259" mass="29139">MYFDIGVNLTSHRFDSDCESVVERALEQGVNQMLITGTDEQESQLAADMAGRYELFSTAGVHPHNAASVSTNYIQHLARLAHLPRVRAIGECGLDFNRDFSPRELQKTVFEQQLELAVELQLPVFLHERDAFDDQLRLLKAYNSRLVGGVAHCFTGSRAQMEAYLDLGLYIGITGWLCDDKRGQTLREAVAHLPLSRLLLETDAPYLAPKTVRPRIRRNEPQYMPVIAQEVARLRQQELSLVQEAAWQNATTLFGGASL</sequence>
<gene>
    <name evidence="5" type="ORF">HMF8227_02809</name>
</gene>
<feature type="binding site" evidence="4">
    <location>
        <position position="203"/>
    </location>
    <ligand>
        <name>a divalent metal cation</name>
        <dbReference type="ChEBI" id="CHEBI:60240"/>
        <label>1</label>
    </ligand>
</feature>